<gene>
    <name evidence="4" type="ORF">SAMN05216526_0079</name>
</gene>
<keyword evidence="2" id="KW-0812">Transmembrane</keyword>
<proteinExistence type="predicted"/>
<accession>A0A1R3VM22</accession>
<dbReference type="OrthoDB" id="9788329at2"/>
<dbReference type="AlphaFoldDB" id="A0A1R3VM22"/>
<dbReference type="Pfam" id="PF16976">
    <property type="entry name" value="RcpC"/>
    <property type="match status" value="1"/>
</dbReference>
<dbReference type="RefSeq" id="WP_143339886.1">
    <property type="nucleotide sequence ID" value="NZ_CP023018.1"/>
</dbReference>
<feature type="domain" description="SAF" evidence="3">
    <location>
        <begin position="45"/>
        <end position="112"/>
    </location>
</feature>
<dbReference type="InterPro" id="IPR013974">
    <property type="entry name" value="SAF"/>
</dbReference>
<dbReference type="NCBIfam" id="TIGR03177">
    <property type="entry name" value="pilus_cpaB"/>
    <property type="match status" value="1"/>
</dbReference>
<organism evidence="4 5">
    <name type="scientific">Ectothiorhodosinus mongolicus</name>
    <dbReference type="NCBI Taxonomy" id="233100"/>
    <lineage>
        <taxon>Bacteria</taxon>
        <taxon>Pseudomonadati</taxon>
        <taxon>Pseudomonadota</taxon>
        <taxon>Gammaproteobacteria</taxon>
        <taxon>Chromatiales</taxon>
        <taxon>Ectothiorhodospiraceae</taxon>
        <taxon>Ectothiorhodosinus</taxon>
    </lineage>
</organism>
<evidence type="ECO:0000256" key="1">
    <source>
        <dbReference type="SAM" id="MobiDB-lite"/>
    </source>
</evidence>
<evidence type="ECO:0000313" key="5">
    <source>
        <dbReference type="Proteomes" id="UP000223759"/>
    </source>
</evidence>
<dbReference type="STRING" id="233100.SAMN05216526_0079"/>
<protein>
    <submittedName>
        <fullName evidence="4">Pilus assembly protein CpaB</fullName>
    </submittedName>
</protein>
<dbReference type="Pfam" id="PF08666">
    <property type="entry name" value="SAF"/>
    <property type="match status" value="1"/>
</dbReference>
<dbReference type="InterPro" id="IPR031571">
    <property type="entry name" value="RcpC_dom"/>
</dbReference>
<evidence type="ECO:0000313" key="4">
    <source>
        <dbReference type="EMBL" id="SIT65629.1"/>
    </source>
</evidence>
<dbReference type="SMART" id="SM00858">
    <property type="entry name" value="SAF"/>
    <property type="match status" value="1"/>
</dbReference>
<reference evidence="4 5" key="1">
    <citation type="submission" date="2017-01" db="EMBL/GenBank/DDBJ databases">
        <authorList>
            <person name="Mah S.A."/>
            <person name="Swanson W.J."/>
            <person name="Moy G.W."/>
            <person name="Vacquier V.D."/>
        </authorList>
    </citation>
    <scope>NUCLEOTIDE SEQUENCE [LARGE SCALE GENOMIC DNA]</scope>
    <source>
        <strain evidence="4 5">M9</strain>
    </source>
</reference>
<feature type="region of interest" description="Disordered" evidence="1">
    <location>
        <begin position="239"/>
        <end position="259"/>
    </location>
</feature>
<keyword evidence="5" id="KW-1185">Reference proteome</keyword>
<dbReference type="InterPro" id="IPR017592">
    <property type="entry name" value="Pilus_assmbl_Flp-typ_CpaB"/>
</dbReference>
<feature type="transmembrane region" description="Helical" evidence="2">
    <location>
        <begin position="6"/>
        <end position="24"/>
    </location>
</feature>
<evidence type="ECO:0000259" key="3">
    <source>
        <dbReference type="SMART" id="SM00858"/>
    </source>
</evidence>
<dbReference type="CDD" id="cd11614">
    <property type="entry name" value="SAF_CpaB_FlgA_like"/>
    <property type="match status" value="1"/>
</dbReference>
<dbReference type="EMBL" id="FTPK01000001">
    <property type="protein sequence ID" value="SIT65629.1"/>
    <property type="molecule type" value="Genomic_DNA"/>
</dbReference>
<name>A0A1R3VM22_9GAMM</name>
<dbReference type="Proteomes" id="UP000223759">
    <property type="component" value="Unassembled WGS sequence"/>
</dbReference>
<keyword evidence="2" id="KW-0472">Membrane</keyword>
<sequence length="280" mass="29844">MIQARAYWVLLVAVAMGAVAVYMVQGLIRPAEPPETVAAEGPAMTSVVVAAMDLEVGQRLDRVSLSTVSFPAAAVPQGAFNDIQAVLTLDDTPPVVIREITRGEVIMPHRISPPGTRAGLMPRIPSEHRAITISTDEVQGVAGFVLPGDRVDILHTTNAGRADGELVTRMLMQNIPVLAVDQIASDRRDDPRVARAITLLTTPEEAQKITLAQRVGQVKVALRSTFDDDVTPRAVIRGVDLQTRTSNPNGTSGPPPGPRVQVIRGLNVNSQTITGNTAQP</sequence>
<keyword evidence="2" id="KW-1133">Transmembrane helix</keyword>
<evidence type="ECO:0000256" key="2">
    <source>
        <dbReference type="SAM" id="Phobius"/>
    </source>
</evidence>